<evidence type="ECO:0000313" key="5">
    <source>
        <dbReference type="Proteomes" id="UP000482960"/>
    </source>
</evidence>
<reference evidence="4 5" key="1">
    <citation type="submission" date="2020-03" db="EMBL/GenBank/DDBJ databases">
        <title>Whole genome shotgun sequence of Phytohabitans rumicis NBRC 108638.</title>
        <authorList>
            <person name="Komaki H."/>
            <person name="Tamura T."/>
        </authorList>
    </citation>
    <scope>NUCLEOTIDE SEQUENCE [LARGE SCALE GENOMIC DNA]</scope>
    <source>
        <strain evidence="4 5">NBRC 108638</strain>
    </source>
</reference>
<dbReference type="Proteomes" id="UP000482960">
    <property type="component" value="Unassembled WGS sequence"/>
</dbReference>
<dbReference type="InterPro" id="IPR013658">
    <property type="entry name" value="SGL"/>
</dbReference>
<accession>A0A6V8LR14</accession>
<dbReference type="EMBL" id="BLPG01000001">
    <property type="protein sequence ID" value="GFJ95175.1"/>
    <property type="molecule type" value="Genomic_DNA"/>
</dbReference>
<dbReference type="Pfam" id="PF08450">
    <property type="entry name" value="SGL"/>
    <property type="match status" value="1"/>
</dbReference>
<dbReference type="InterPro" id="IPR011042">
    <property type="entry name" value="6-blade_b-propeller_TolB-like"/>
</dbReference>
<evidence type="ECO:0000256" key="1">
    <source>
        <dbReference type="ARBA" id="ARBA00008853"/>
    </source>
</evidence>
<dbReference type="PANTHER" id="PTHR47572">
    <property type="entry name" value="LIPOPROTEIN-RELATED"/>
    <property type="match status" value="1"/>
</dbReference>
<dbReference type="InterPro" id="IPR051262">
    <property type="entry name" value="SMP-30/CGR1_Lactonase"/>
</dbReference>
<organism evidence="4 5">
    <name type="scientific">Phytohabitans rumicis</name>
    <dbReference type="NCBI Taxonomy" id="1076125"/>
    <lineage>
        <taxon>Bacteria</taxon>
        <taxon>Bacillati</taxon>
        <taxon>Actinomycetota</taxon>
        <taxon>Actinomycetes</taxon>
        <taxon>Micromonosporales</taxon>
        <taxon>Micromonosporaceae</taxon>
    </lineage>
</organism>
<reference evidence="4 5" key="2">
    <citation type="submission" date="2020-03" db="EMBL/GenBank/DDBJ databases">
        <authorList>
            <person name="Ichikawa N."/>
            <person name="Kimura A."/>
            <person name="Kitahashi Y."/>
            <person name="Uohara A."/>
        </authorList>
    </citation>
    <scope>NUCLEOTIDE SEQUENCE [LARGE SCALE GENOMIC DNA]</scope>
    <source>
        <strain evidence="4 5">NBRC 108638</strain>
    </source>
</reference>
<protein>
    <recommendedName>
        <fullName evidence="3">SMP-30/Gluconolactonase/LRE-like region domain-containing protein</fullName>
    </recommendedName>
</protein>
<dbReference type="GO" id="GO:0016787">
    <property type="term" value="F:hydrolase activity"/>
    <property type="evidence" value="ECO:0007669"/>
    <property type="project" value="UniProtKB-KW"/>
</dbReference>
<comment type="similarity">
    <text evidence="1">Belongs to the SMP-30/CGR1 family.</text>
</comment>
<dbReference type="Gene3D" id="2.40.10.500">
    <property type="match status" value="1"/>
</dbReference>
<evidence type="ECO:0000313" key="4">
    <source>
        <dbReference type="EMBL" id="GFJ95175.1"/>
    </source>
</evidence>
<keyword evidence="5" id="KW-1185">Reference proteome</keyword>
<dbReference type="Gene3D" id="2.120.10.30">
    <property type="entry name" value="TolB, C-terminal domain"/>
    <property type="match status" value="1"/>
</dbReference>
<gene>
    <name evidence="4" type="ORF">Prum_088170</name>
</gene>
<comment type="caution">
    <text evidence="4">The sequence shown here is derived from an EMBL/GenBank/DDBJ whole genome shotgun (WGS) entry which is preliminary data.</text>
</comment>
<dbReference type="RefSeq" id="WP_173082651.1">
    <property type="nucleotide sequence ID" value="NZ_BAABJB010000067.1"/>
</dbReference>
<dbReference type="SUPFAM" id="SSF63829">
    <property type="entry name" value="Calcium-dependent phosphotriesterase"/>
    <property type="match status" value="1"/>
</dbReference>
<name>A0A6V8LR14_9ACTN</name>
<dbReference type="PANTHER" id="PTHR47572:SF4">
    <property type="entry name" value="LACTONASE DRP35"/>
    <property type="match status" value="1"/>
</dbReference>
<dbReference type="AlphaFoldDB" id="A0A6V8LR14"/>
<evidence type="ECO:0000259" key="3">
    <source>
        <dbReference type="Pfam" id="PF08450"/>
    </source>
</evidence>
<keyword evidence="2" id="KW-0378">Hydrolase</keyword>
<evidence type="ECO:0000256" key="2">
    <source>
        <dbReference type="ARBA" id="ARBA00022801"/>
    </source>
</evidence>
<feature type="domain" description="SMP-30/Gluconolactonase/LRE-like region" evidence="3">
    <location>
        <begin position="83"/>
        <end position="276"/>
    </location>
</feature>
<proteinExistence type="inferred from homology"/>
<sequence length="351" mass="36983">MSDNPLAGWSVDPAEITLTGVGLRRPECVLAQPSGDLWVADLGGGVVHIDPGAVQEVIRPRDGGGPFAPDENPNIDGNQGFSMPNGLCFDAGGDFVIANFGTNRIEHLTRDGHWSLVADTVMWPDGTARPIGKANFPAFDAEGRLWFSVTASAQAWRDRVRAVESDGYLAVVDDWSAGTPAPARVVATDLGGANEVRFSPDGRWLYVAETGADHMTRFRVEPGGRLSGREIYGPERLHGAPDGFAFDAYGNLWTTLIGKDRLVAITPEGDVLTIWEDGDRAVKDALVSAATSGASGALDARPGDGLAPRMASVTFGGPDLRTVYVGSLGGTSLPTFRSPVPGAPLPHWVGG</sequence>